<gene>
    <name evidence="10" type="ORF">LHJ74_13420</name>
</gene>
<feature type="transmembrane region" description="Helical" evidence="7">
    <location>
        <begin position="153"/>
        <end position="173"/>
    </location>
</feature>
<dbReference type="EMBL" id="JAJAGO010000005">
    <property type="protein sequence ID" value="MCT2590898.1"/>
    <property type="molecule type" value="Genomic_DNA"/>
</dbReference>
<keyword evidence="6 7" id="KW-0472">Membrane</keyword>
<dbReference type="InterPro" id="IPR035906">
    <property type="entry name" value="MetI-like_sf"/>
</dbReference>
<organism evidence="10 11">
    <name type="scientific">Streptomyces gossypii</name>
    <dbReference type="NCBI Taxonomy" id="2883101"/>
    <lineage>
        <taxon>Bacteria</taxon>
        <taxon>Bacillati</taxon>
        <taxon>Actinomycetota</taxon>
        <taxon>Actinomycetes</taxon>
        <taxon>Kitasatosporales</taxon>
        <taxon>Streptomycetaceae</taxon>
        <taxon>Streptomyces</taxon>
    </lineage>
</organism>
<dbReference type="RefSeq" id="WP_260218204.1">
    <property type="nucleotide sequence ID" value="NZ_JAJAGO010000005.1"/>
</dbReference>
<comment type="similarity">
    <text evidence="7">Belongs to the binding-protein-dependent transport system permease family.</text>
</comment>
<evidence type="ECO:0000256" key="1">
    <source>
        <dbReference type="ARBA" id="ARBA00004651"/>
    </source>
</evidence>
<evidence type="ECO:0000313" key="10">
    <source>
        <dbReference type="EMBL" id="MCT2590898.1"/>
    </source>
</evidence>
<accession>A0ABT2JT78</accession>
<feature type="transmembrane region" description="Helical" evidence="7">
    <location>
        <begin position="118"/>
        <end position="141"/>
    </location>
</feature>
<feature type="transmembrane region" description="Helical" evidence="7">
    <location>
        <begin position="221"/>
        <end position="242"/>
    </location>
</feature>
<evidence type="ECO:0000256" key="3">
    <source>
        <dbReference type="ARBA" id="ARBA00022475"/>
    </source>
</evidence>
<evidence type="ECO:0000256" key="6">
    <source>
        <dbReference type="ARBA" id="ARBA00023136"/>
    </source>
</evidence>
<evidence type="ECO:0000256" key="5">
    <source>
        <dbReference type="ARBA" id="ARBA00022989"/>
    </source>
</evidence>
<feature type="transmembrane region" description="Helical" evidence="7">
    <location>
        <begin position="278"/>
        <end position="299"/>
    </location>
</feature>
<comment type="subcellular location">
    <subcellularLocation>
        <location evidence="1 7">Cell membrane</location>
        <topology evidence="1 7">Multi-pass membrane protein</topology>
    </subcellularLocation>
</comment>
<reference evidence="10 11" key="1">
    <citation type="submission" date="2021-10" db="EMBL/GenBank/DDBJ databases">
        <title>Streptomyces gossypii sp. nov., isolated from soil collected from cotton field.</title>
        <authorList>
            <person name="Ge X."/>
            <person name="Chen X."/>
            <person name="Liu W."/>
        </authorList>
    </citation>
    <scope>NUCLEOTIDE SEQUENCE [LARGE SCALE GENOMIC DNA]</scope>
    <source>
        <strain evidence="10 11">N2-109</strain>
    </source>
</reference>
<evidence type="ECO:0000256" key="7">
    <source>
        <dbReference type="RuleBase" id="RU363032"/>
    </source>
</evidence>
<dbReference type="PROSITE" id="PS50928">
    <property type="entry name" value="ABC_TM1"/>
    <property type="match status" value="1"/>
</dbReference>
<keyword evidence="5 7" id="KW-1133">Transmembrane helix</keyword>
<dbReference type="CDD" id="cd06261">
    <property type="entry name" value="TM_PBP2"/>
    <property type="match status" value="1"/>
</dbReference>
<evidence type="ECO:0000259" key="9">
    <source>
        <dbReference type="PROSITE" id="PS50928"/>
    </source>
</evidence>
<dbReference type="Pfam" id="PF00528">
    <property type="entry name" value="BPD_transp_1"/>
    <property type="match status" value="1"/>
</dbReference>
<feature type="compositionally biased region" description="Basic and acidic residues" evidence="8">
    <location>
        <begin position="15"/>
        <end position="32"/>
    </location>
</feature>
<dbReference type="SUPFAM" id="SSF161098">
    <property type="entry name" value="MetI-like"/>
    <property type="match status" value="1"/>
</dbReference>
<keyword evidence="11" id="KW-1185">Reference proteome</keyword>
<dbReference type="PANTHER" id="PTHR30151:SF40">
    <property type="entry name" value="TRANSPORT SYSTEM INTEGRAL MEMBRANE PROTEIN"/>
    <property type="match status" value="1"/>
</dbReference>
<dbReference type="Gene3D" id="1.10.3720.10">
    <property type="entry name" value="MetI-like"/>
    <property type="match status" value="1"/>
</dbReference>
<comment type="caution">
    <text evidence="10">The sequence shown here is derived from an EMBL/GenBank/DDBJ whole genome shotgun (WGS) entry which is preliminary data.</text>
</comment>
<keyword evidence="3" id="KW-1003">Cell membrane</keyword>
<keyword evidence="4 7" id="KW-0812">Transmembrane</keyword>
<dbReference type="InterPro" id="IPR000515">
    <property type="entry name" value="MetI-like"/>
</dbReference>
<name>A0ABT2JT78_9ACTN</name>
<sequence>MPATDAASASAGPTAKREQHPEREQGPEREQTAPDPSDEMASGLDALDAPADTRAKAVSRRVLGKAGPPLLAVGLVLALWQLAHTLNWSSTLPAPGQVWADLAAAQADGTLLPAVGQSLLRCVIGFGAAAAIGIPLGLLLTRLTLLRTVLGPILSAIQSLPAAGLVPVAVIALGNSEGAVYAVVLLGSVPSIAVAVVSGIDQVPPLLLRAGKSMGATGLRGAAHVLVPAALPSFVAALRQGWTFGWRALMTAELITATPLPGIGRILAEGKESDSMSLVLAAVLLILAVGVLVESALFGPLERRVLRQRGLTGARL</sequence>
<dbReference type="Proteomes" id="UP001156389">
    <property type="component" value="Unassembled WGS sequence"/>
</dbReference>
<proteinExistence type="inferred from homology"/>
<evidence type="ECO:0000256" key="8">
    <source>
        <dbReference type="SAM" id="MobiDB-lite"/>
    </source>
</evidence>
<feature type="transmembrane region" description="Helical" evidence="7">
    <location>
        <begin position="179"/>
        <end position="200"/>
    </location>
</feature>
<protein>
    <submittedName>
        <fullName evidence="10">ABC transporter permease subunit</fullName>
    </submittedName>
</protein>
<feature type="domain" description="ABC transmembrane type-1" evidence="9">
    <location>
        <begin position="115"/>
        <end position="297"/>
    </location>
</feature>
<evidence type="ECO:0000256" key="2">
    <source>
        <dbReference type="ARBA" id="ARBA00022448"/>
    </source>
</evidence>
<feature type="transmembrane region" description="Helical" evidence="7">
    <location>
        <begin position="62"/>
        <end position="83"/>
    </location>
</feature>
<dbReference type="PANTHER" id="PTHR30151">
    <property type="entry name" value="ALKANE SULFONATE ABC TRANSPORTER-RELATED, MEMBRANE SUBUNIT"/>
    <property type="match status" value="1"/>
</dbReference>
<keyword evidence="2 7" id="KW-0813">Transport</keyword>
<feature type="region of interest" description="Disordered" evidence="8">
    <location>
        <begin position="1"/>
        <end position="44"/>
    </location>
</feature>
<evidence type="ECO:0000313" key="11">
    <source>
        <dbReference type="Proteomes" id="UP001156389"/>
    </source>
</evidence>
<evidence type="ECO:0000256" key="4">
    <source>
        <dbReference type="ARBA" id="ARBA00022692"/>
    </source>
</evidence>